<name>F7Y984_MESOW</name>
<evidence type="ECO:0000313" key="2">
    <source>
        <dbReference type="Proteomes" id="UP000001623"/>
    </source>
</evidence>
<sequence length="173" mass="19552">MFAPSELLLSFEGALRNSFRSFCILKRAAVVAVSVSMQFCPAVAHSSEEQDVRCPPGRNQDPYLVWKGVADPAQAKLFLRKQLADIGNLNDFSVWLKCQGFEVKVDKSGFHNPSPEAVVIASFVIKGKNRHPLWNERVAFLFGIWPKLYAHNLRIYVRNGHDVSRITIEHTVE</sequence>
<organism evidence="1 2">
    <name type="scientific">Mesorhizobium opportunistum (strain LMG 24607 / HAMBI 3007 / WSM2075)</name>
    <dbReference type="NCBI Taxonomy" id="536019"/>
    <lineage>
        <taxon>Bacteria</taxon>
        <taxon>Pseudomonadati</taxon>
        <taxon>Pseudomonadota</taxon>
        <taxon>Alphaproteobacteria</taxon>
        <taxon>Hyphomicrobiales</taxon>
        <taxon>Phyllobacteriaceae</taxon>
        <taxon>Mesorhizobium</taxon>
    </lineage>
</organism>
<proteinExistence type="predicted"/>
<dbReference type="EMBL" id="CP002279">
    <property type="protein sequence ID" value="AEH86456.1"/>
    <property type="molecule type" value="Genomic_DNA"/>
</dbReference>
<accession>F7Y984</accession>
<gene>
    <name evidence="1" type="ordered locus">Mesop_1975</name>
</gene>
<protein>
    <submittedName>
        <fullName evidence="1">Uncharacterized protein</fullName>
    </submittedName>
</protein>
<evidence type="ECO:0000313" key="1">
    <source>
        <dbReference type="EMBL" id="AEH86456.1"/>
    </source>
</evidence>
<reference evidence="1 2" key="1">
    <citation type="submission" date="2010-10" db="EMBL/GenBank/DDBJ databases">
        <title>Complete sequence of Mesorhizobium opportunistum WSM2075.</title>
        <authorList>
            <consortium name="US DOE Joint Genome Institute"/>
            <person name="Lucas S."/>
            <person name="Copeland A."/>
            <person name="Lapidus A."/>
            <person name="Cheng J.-F."/>
            <person name="Bruce D."/>
            <person name="Goodwin L."/>
            <person name="Pitluck S."/>
            <person name="Chertkov O."/>
            <person name="Misra M."/>
            <person name="Detter J.C."/>
            <person name="Han C."/>
            <person name="Tapia R."/>
            <person name="Land M."/>
            <person name="Hauser L."/>
            <person name="Kyrpides N."/>
            <person name="Ovchinnikova G."/>
            <person name="Mavrommatis K.M."/>
            <person name="Tiwari R.P."/>
            <person name="Howieson J.G."/>
            <person name="O'Hara G.W."/>
            <person name="Nandasena K.G."/>
            <person name="Woyke T."/>
        </authorList>
    </citation>
    <scope>NUCLEOTIDE SEQUENCE [LARGE SCALE GENOMIC DNA]</scope>
    <source>
        <strain evidence="2">LMG 24607 / HAMBI 3007 / WSM2075</strain>
    </source>
</reference>
<dbReference type="HOGENOM" id="CLU_1545822_0_0_5"/>
<dbReference type="KEGG" id="mop:Mesop_1975"/>
<dbReference type="AlphaFoldDB" id="F7Y984"/>
<dbReference type="Proteomes" id="UP000001623">
    <property type="component" value="Chromosome"/>
</dbReference>
<dbReference type="RefSeq" id="WP_013893180.1">
    <property type="nucleotide sequence ID" value="NC_015675.1"/>
</dbReference>